<reference evidence="3" key="1">
    <citation type="submission" date="2016-10" db="EMBL/GenBank/DDBJ databases">
        <authorList>
            <person name="Varghese N."/>
            <person name="Submissions S."/>
        </authorList>
    </citation>
    <scope>NUCLEOTIDE SEQUENCE [LARGE SCALE GENOMIC DNA]</scope>
    <source>
        <strain evidence="3">LMG 26383,CCUG 61248,R- 45681</strain>
    </source>
</reference>
<sequence length="57" mass="5945">MSENVQTAMFEVLKKIQAQLSEQTNASTPSTSALMSSGISSASSAATRPASSSWPRP</sequence>
<dbReference type="Proteomes" id="UP000199664">
    <property type="component" value="Unassembled WGS sequence"/>
</dbReference>
<proteinExistence type="predicted"/>
<protein>
    <submittedName>
        <fullName evidence="2">Uncharacterized protein</fullName>
    </submittedName>
</protein>
<evidence type="ECO:0000256" key="1">
    <source>
        <dbReference type="SAM" id="MobiDB-lite"/>
    </source>
</evidence>
<accession>A0A1H7VN74</accession>
<gene>
    <name evidence="2" type="ORF">SAMN04515666_107169</name>
</gene>
<dbReference type="AlphaFoldDB" id="A0A1H7VN74"/>
<organism evidence="2 3">
    <name type="scientific">Bosea lupini</name>
    <dbReference type="NCBI Taxonomy" id="1036779"/>
    <lineage>
        <taxon>Bacteria</taxon>
        <taxon>Pseudomonadati</taxon>
        <taxon>Pseudomonadota</taxon>
        <taxon>Alphaproteobacteria</taxon>
        <taxon>Hyphomicrobiales</taxon>
        <taxon>Boseaceae</taxon>
        <taxon>Bosea</taxon>
    </lineage>
</organism>
<dbReference type="STRING" id="1036779.SAMN04515666_107169"/>
<evidence type="ECO:0000313" key="3">
    <source>
        <dbReference type="Proteomes" id="UP000199664"/>
    </source>
</evidence>
<name>A0A1H7VN74_9HYPH</name>
<evidence type="ECO:0000313" key="2">
    <source>
        <dbReference type="EMBL" id="SEM10295.1"/>
    </source>
</evidence>
<feature type="region of interest" description="Disordered" evidence="1">
    <location>
        <begin position="21"/>
        <end position="57"/>
    </location>
</feature>
<feature type="compositionally biased region" description="Low complexity" evidence="1">
    <location>
        <begin position="30"/>
        <end position="57"/>
    </location>
</feature>
<keyword evidence="3" id="KW-1185">Reference proteome</keyword>
<dbReference type="EMBL" id="FOAN01000007">
    <property type="protein sequence ID" value="SEM10295.1"/>
    <property type="molecule type" value="Genomic_DNA"/>
</dbReference>